<feature type="binding site" evidence="11">
    <location>
        <position position="100"/>
    </location>
    <ligand>
        <name>pyridoxal 5'-phosphate</name>
        <dbReference type="ChEBI" id="CHEBI:597326"/>
    </ligand>
</feature>
<comment type="caution">
    <text evidence="11">Lacks conserved residue(s) required for the propagation of feature annotation.</text>
</comment>
<evidence type="ECO:0000313" key="15">
    <source>
        <dbReference type="Proteomes" id="UP000471052"/>
    </source>
</evidence>
<comment type="similarity">
    <text evidence="3 11">Belongs to the class-V pyridoxal-phosphate-dependent aminotransferase family. SerC subfamily.</text>
</comment>
<feature type="binding site" evidence="11">
    <location>
        <position position="41"/>
    </location>
    <ligand>
        <name>L-glutamate</name>
        <dbReference type="ChEBI" id="CHEBI:29985"/>
    </ligand>
</feature>
<comment type="cofactor">
    <cofactor evidence="11">
        <name>pyridoxal 5'-phosphate</name>
        <dbReference type="ChEBI" id="CHEBI:597326"/>
    </cofactor>
    <text evidence="11">Binds 1 pyridoxal phosphate per subunit.</text>
</comment>
<evidence type="ECO:0000256" key="4">
    <source>
        <dbReference type="ARBA" id="ARBA00022576"/>
    </source>
</evidence>
<reference evidence="14 16" key="2">
    <citation type="submission" date="2022-12" db="EMBL/GenBank/DDBJ databases">
        <title>Streptococcus alactolyticus LGM, complete genome.</title>
        <authorList>
            <person name="Liu Z."/>
            <person name="Mu C."/>
            <person name="Zhu W."/>
        </authorList>
    </citation>
    <scope>NUCLEOTIDE SEQUENCE [LARGE SCALE GENOMIC DNA]</scope>
    <source>
        <strain evidence="14 16">LGM</strain>
    </source>
</reference>
<keyword evidence="16" id="KW-1185">Reference proteome</keyword>
<evidence type="ECO:0000256" key="2">
    <source>
        <dbReference type="ARBA" id="ARBA00005099"/>
    </source>
</evidence>
<reference evidence="13 15" key="1">
    <citation type="submission" date="2019-08" db="EMBL/GenBank/DDBJ databases">
        <title>In-depth cultivation of the pig gut microbiome towards novel bacterial diversity and tailored functional studies.</title>
        <authorList>
            <person name="Wylensek D."/>
            <person name="Hitch T.C.A."/>
            <person name="Clavel T."/>
        </authorList>
    </citation>
    <scope>NUCLEOTIDE SEQUENCE [LARGE SCALE GENOMIC DNA]</scope>
    <source>
        <strain evidence="13 15">BL-178-WT-3A</strain>
    </source>
</reference>
<evidence type="ECO:0000256" key="8">
    <source>
        <dbReference type="ARBA" id="ARBA00023299"/>
    </source>
</evidence>
<name>A0A6N7X1C4_STRAY</name>
<evidence type="ECO:0000256" key="1">
    <source>
        <dbReference type="ARBA" id="ARBA00003483"/>
    </source>
</evidence>
<evidence type="ECO:0000256" key="6">
    <source>
        <dbReference type="ARBA" id="ARBA00022679"/>
    </source>
</evidence>
<protein>
    <recommendedName>
        <fullName evidence="11">Phosphoserine aminotransferase</fullName>
        <ecNumber evidence="11">2.6.1.52</ecNumber>
    </recommendedName>
    <alternativeName>
        <fullName evidence="11">Phosphohydroxythreonine aminotransferase</fullName>
        <shortName evidence="11">PSAT</shortName>
    </alternativeName>
</protein>
<feature type="domain" description="Aminotransferase class V" evidence="12">
    <location>
        <begin position="3"/>
        <end position="348"/>
    </location>
</feature>
<evidence type="ECO:0000256" key="3">
    <source>
        <dbReference type="ARBA" id="ARBA00006904"/>
    </source>
</evidence>
<comment type="catalytic activity">
    <reaction evidence="10 11">
        <text>O-phospho-L-serine + 2-oxoglutarate = 3-phosphooxypyruvate + L-glutamate</text>
        <dbReference type="Rhea" id="RHEA:14329"/>
        <dbReference type="ChEBI" id="CHEBI:16810"/>
        <dbReference type="ChEBI" id="CHEBI:18110"/>
        <dbReference type="ChEBI" id="CHEBI:29985"/>
        <dbReference type="ChEBI" id="CHEBI:57524"/>
        <dbReference type="EC" id="2.6.1.52"/>
    </reaction>
</comment>
<dbReference type="NCBIfam" id="NF003764">
    <property type="entry name" value="PRK05355.1"/>
    <property type="match status" value="1"/>
</dbReference>
<evidence type="ECO:0000259" key="12">
    <source>
        <dbReference type="Pfam" id="PF00266"/>
    </source>
</evidence>
<dbReference type="Pfam" id="PF00266">
    <property type="entry name" value="Aminotran_5"/>
    <property type="match status" value="1"/>
</dbReference>
<dbReference type="UniPathway" id="UPA00135">
    <property type="reaction ID" value="UER00197"/>
</dbReference>
<dbReference type="PANTHER" id="PTHR43247">
    <property type="entry name" value="PHOSPHOSERINE AMINOTRANSFERASE"/>
    <property type="match status" value="1"/>
</dbReference>
<dbReference type="Gene3D" id="3.40.640.10">
    <property type="entry name" value="Type I PLP-dependent aspartate aminotransferase-like (Major domain)"/>
    <property type="match status" value="1"/>
</dbReference>
<evidence type="ECO:0000313" key="13">
    <source>
        <dbReference type="EMBL" id="MST53411.1"/>
    </source>
</evidence>
<keyword evidence="8 11" id="KW-0718">Serine biosynthesis</keyword>
<evidence type="ECO:0000256" key="10">
    <source>
        <dbReference type="ARBA" id="ARBA00049007"/>
    </source>
</evidence>
<proteinExistence type="inferred from homology"/>
<dbReference type="FunFam" id="3.90.1150.10:FF:000006">
    <property type="entry name" value="Phosphoserine aminotransferase"/>
    <property type="match status" value="1"/>
</dbReference>
<dbReference type="Proteomes" id="UP000471052">
    <property type="component" value="Unassembled WGS sequence"/>
</dbReference>
<dbReference type="GO" id="GO:0005737">
    <property type="term" value="C:cytoplasm"/>
    <property type="evidence" value="ECO:0007669"/>
    <property type="project" value="UniProtKB-SubCell"/>
</dbReference>
<dbReference type="GO" id="GO:0006564">
    <property type="term" value="P:L-serine biosynthetic process"/>
    <property type="evidence" value="ECO:0007669"/>
    <property type="project" value="UniProtKB-UniRule"/>
</dbReference>
<dbReference type="Proteomes" id="UP001212085">
    <property type="component" value="Chromosome"/>
</dbReference>
<dbReference type="PANTHER" id="PTHR43247:SF1">
    <property type="entry name" value="PHOSPHOSERINE AMINOTRANSFERASE"/>
    <property type="match status" value="1"/>
</dbReference>
<dbReference type="NCBIfam" id="TIGR01364">
    <property type="entry name" value="serC_1"/>
    <property type="match status" value="1"/>
</dbReference>
<feature type="binding site" evidence="11">
    <location>
        <begin position="75"/>
        <end position="76"/>
    </location>
    <ligand>
        <name>pyridoxal 5'-phosphate</name>
        <dbReference type="ChEBI" id="CHEBI:597326"/>
    </ligand>
</feature>
<dbReference type="InterPro" id="IPR000192">
    <property type="entry name" value="Aminotrans_V_dom"/>
</dbReference>
<dbReference type="GO" id="GO:0030170">
    <property type="term" value="F:pyridoxal phosphate binding"/>
    <property type="evidence" value="ECO:0007669"/>
    <property type="project" value="UniProtKB-UniRule"/>
</dbReference>
<dbReference type="GeneID" id="99636168"/>
<comment type="subcellular location">
    <subcellularLocation>
        <location evidence="11">Cytoplasm</location>
    </subcellularLocation>
</comment>
<keyword evidence="4 11" id="KW-0032">Aminotransferase</keyword>
<keyword evidence="7 11" id="KW-0663">Pyridoxal phosphate</keyword>
<comment type="pathway">
    <text evidence="2 11">Amino-acid biosynthesis; L-serine biosynthesis; L-serine from 3-phospho-D-glycerate: step 2/3.</text>
</comment>
<dbReference type="PIRSF" id="PIRSF000525">
    <property type="entry name" value="SerC"/>
    <property type="match status" value="1"/>
</dbReference>
<sequence length="365" mass="40401">MTIYNFSAGPAVLPKPVLEQAQREMLDYQGSGMSVLEMSHRSKEFDHIIKEAERLLRELMAIPDNYKVLFLQGGASTQFTMLPLNLAKGRKAYYLVGGSWGKKAYAEAVKLSKTIPFEPVLLASSEDTVYDHIPTFDPKTIDPEAAYVHITTNNTIEGTAIYDLPDTNGVPIVADMSSNILAARYNVEDFAVIYAGAQKNIGPAGVTVVIIREDFLNDEPTLSSMLDYRIQAEAGSLYNTPPAYSIYISKLVFEWVKAFGGVDKMEEANREKSGLLYDFIDQSDFYTNPVKNPAQRSVANVPFVTPSKELDAQFVAEATALGFKNIKGHRSVGGMRASLYNAFPRQGVVDLIAFMKQFEAENKSN</sequence>
<dbReference type="FunFam" id="3.40.640.10:FF:000010">
    <property type="entry name" value="Phosphoserine aminotransferase"/>
    <property type="match status" value="1"/>
</dbReference>
<gene>
    <name evidence="11 13" type="primary">serC</name>
    <name evidence="13" type="ORF">FYJ82_03025</name>
    <name evidence="14" type="ORF">O6R09_07035</name>
</gene>
<dbReference type="InterPro" id="IPR015422">
    <property type="entry name" value="PyrdxlP-dep_Trfase_small"/>
</dbReference>
<evidence type="ECO:0000313" key="16">
    <source>
        <dbReference type="Proteomes" id="UP001212085"/>
    </source>
</evidence>
<keyword evidence="5 11" id="KW-0028">Amino-acid biosynthesis</keyword>
<evidence type="ECO:0000313" key="14">
    <source>
        <dbReference type="EMBL" id="WBB06037.1"/>
    </source>
</evidence>
<comment type="function">
    <text evidence="1 11">Catalyzes the reversible conversion of 3-phosphohydroxypyruvate to phosphoserine and of 3-hydroxy-2-oxo-4-phosphonooxybutanoate to phosphohydroxythreonine.</text>
</comment>
<feature type="binding site" evidence="11">
    <location>
        <position position="175"/>
    </location>
    <ligand>
        <name>pyridoxal 5'-phosphate</name>
        <dbReference type="ChEBI" id="CHEBI:597326"/>
    </ligand>
</feature>
<dbReference type="EMBL" id="CP114883">
    <property type="protein sequence ID" value="WBB06037.1"/>
    <property type="molecule type" value="Genomic_DNA"/>
</dbReference>
<evidence type="ECO:0000256" key="9">
    <source>
        <dbReference type="ARBA" id="ARBA00047630"/>
    </source>
</evidence>
<evidence type="ECO:0000256" key="5">
    <source>
        <dbReference type="ARBA" id="ARBA00022605"/>
    </source>
</evidence>
<dbReference type="InterPro" id="IPR015421">
    <property type="entry name" value="PyrdxlP-dep_Trfase_major"/>
</dbReference>
<keyword evidence="6 11" id="KW-0808">Transferase</keyword>
<dbReference type="RefSeq" id="WP_154454581.1">
    <property type="nucleotide sequence ID" value="NZ_BRXN01000024.1"/>
</dbReference>
<dbReference type="EC" id="2.6.1.52" evidence="11"/>
<comment type="subunit">
    <text evidence="11">Homodimer.</text>
</comment>
<keyword evidence="11" id="KW-0963">Cytoplasm</keyword>
<dbReference type="Gene3D" id="3.90.1150.10">
    <property type="entry name" value="Aspartate Aminotransferase, domain 1"/>
    <property type="match status" value="1"/>
</dbReference>
<feature type="binding site" evidence="11">
    <location>
        <position position="155"/>
    </location>
    <ligand>
        <name>pyridoxal 5'-phosphate</name>
        <dbReference type="ChEBI" id="CHEBI:597326"/>
    </ligand>
</feature>
<dbReference type="InterPro" id="IPR015424">
    <property type="entry name" value="PyrdxlP-dep_Trfase"/>
</dbReference>
<dbReference type="EMBL" id="VUNP01000008">
    <property type="protein sequence ID" value="MST53411.1"/>
    <property type="molecule type" value="Genomic_DNA"/>
</dbReference>
<feature type="modified residue" description="N6-(pyridoxal phosphate)lysine" evidence="11">
    <location>
        <position position="199"/>
    </location>
</feature>
<feature type="binding site" evidence="11">
    <location>
        <begin position="239"/>
        <end position="240"/>
    </location>
    <ligand>
        <name>pyridoxal 5'-phosphate</name>
        <dbReference type="ChEBI" id="CHEBI:597326"/>
    </ligand>
</feature>
<evidence type="ECO:0000256" key="11">
    <source>
        <dbReference type="HAMAP-Rule" id="MF_00160"/>
    </source>
</evidence>
<evidence type="ECO:0000256" key="7">
    <source>
        <dbReference type="ARBA" id="ARBA00022898"/>
    </source>
</evidence>
<accession>A0A6N7X1C4</accession>
<dbReference type="InterPro" id="IPR022278">
    <property type="entry name" value="Pser_aminoTfrase"/>
</dbReference>
<feature type="binding site" evidence="11">
    <location>
        <position position="198"/>
    </location>
    <ligand>
        <name>pyridoxal 5'-phosphate</name>
        <dbReference type="ChEBI" id="CHEBI:597326"/>
    </ligand>
</feature>
<comment type="catalytic activity">
    <reaction evidence="9 11">
        <text>4-(phosphooxy)-L-threonine + 2-oxoglutarate = (R)-3-hydroxy-2-oxo-4-phosphooxybutanoate + L-glutamate</text>
        <dbReference type="Rhea" id="RHEA:16573"/>
        <dbReference type="ChEBI" id="CHEBI:16810"/>
        <dbReference type="ChEBI" id="CHEBI:29985"/>
        <dbReference type="ChEBI" id="CHEBI:58452"/>
        <dbReference type="ChEBI" id="CHEBI:58538"/>
        <dbReference type="EC" id="2.6.1.52"/>
    </reaction>
</comment>
<dbReference type="SUPFAM" id="SSF53383">
    <property type="entry name" value="PLP-dependent transferases"/>
    <property type="match status" value="1"/>
</dbReference>
<organism evidence="13 15">
    <name type="scientific">Streptococcus alactolyticus</name>
    <dbReference type="NCBI Taxonomy" id="29389"/>
    <lineage>
        <taxon>Bacteria</taxon>
        <taxon>Bacillati</taxon>
        <taxon>Bacillota</taxon>
        <taxon>Bacilli</taxon>
        <taxon>Lactobacillales</taxon>
        <taxon>Streptococcaceae</taxon>
        <taxon>Streptococcus</taxon>
    </lineage>
</organism>
<dbReference type="AlphaFoldDB" id="A0A6N7X1C4"/>
<dbReference type="OrthoDB" id="9809412at2"/>
<dbReference type="GO" id="GO:0004648">
    <property type="term" value="F:O-phospho-L-serine:2-oxoglutarate aminotransferase activity"/>
    <property type="evidence" value="ECO:0007669"/>
    <property type="project" value="UniProtKB-UniRule"/>
</dbReference>
<dbReference type="HAMAP" id="MF_00160">
    <property type="entry name" value="SerC_aminotrans_5"/>
    <property type="match status" value="1"/>
</dbReference>